<organism evidence="2 3">
    <name type="scientific">Novosphingobium indicum</name>
    <dbReference type="NCBI Taxonomy" id="462949"/>
    <lineage>
        <taxon>Bacteria</taxon>
        <taxon>Pseudomonadati</taxon>
        <taxon>Pseudomonadota</taxon>
        <taxon>Alphaproteobacteria</taxon>
        <taxon>Sphingomonadales</taxon>
        <taxon>Sphingomonadaceae</taxon>
        <taxon>Novosphingobium</taxon>
    </lineage>
</organism>
<evidence type="ECO:0000313" key="3">
    <source>
        <dbReference type="Proteomes" id="UP000605099"/>
    </source>
</evidence>
<proteinExistence type="predicted"/>
<dbReference type="Pfam" id="PF12034">
    <property type="entry name" value="YfbK_C"/>
    <property type="match status" value="1"/>
</dbReference>
<evidence type="ECO:0000313" key="2">
    <source>
        <dbReference type="EMBL" id="GGN56885.1"/>
    </source>
</evidence>
<sequence>MAFIKLRYKLPGVSTSKLIERPLSAKLLANAGAPFGDFAFATAVAAFGQTLRGDALMNGYSAVQIESLAGKQTELLAAGVPQARRYGRFAQGRLTAA</sequence>
<protein>
    <recommendedName>
        <fullName evidence="1">Uncharacterized protein YfbK C-terminal domain-containing protein</fullName>
    </recommendedName>
</protein>
<dbReference type="Proteomes" id="UP000605099">
    <property type="component" value="Unassembled WGS sequence"/>
</dbReference>
<reference evidence="3" key="1">
    <citation type="journal article" date="2019" name="Int. J. Syst. Evol. Microbiol.">
        <title>The Global Catalogue of Microorganisms (GCM) 10K type strain sequencing project: providing services to taxonomists for standard genome sequencing and annotation.</title>
        <authorList>
            <consortium name="The Broad Institute Genomics Platform"/>
            <consortium name="The Broad Institute Genome Sequencing Center for Infectious Disease"/>
            <person name="Wu L."/>
            <person name="Ma J."/>
        </authorList>
    </citation>
    <scope>NUCLEOTIDE SEQUENCE [LARGE SCALE GENOMIC DNA]</scope>
    <source>
        <strain evidence="3">CGMCC 1.6784</strain>
    </source>
</reference>
<dbReference type="RefSeq" id="WP_229710531.1">
    <property type="nucleotide sequence ID" value="NZ_BMLK01000018.1"/>
</dbReference>
<gene>
    <name evidence="2" type="ORF">GCM10011349_34960</name>
</gene>
<keyword evidence="3" id="KW-1185">Reference proteome</keyword>
<dbReference type="EMBL" id="BMLK01000018">
    <property type="protein sequence ID" value="GGN56885.1"/>
    <property type="molecule type" value="Genomic_DNA"/>
</dbReference>
<feature type="domain" description="Uncharacterized protein YfbK C-terminal" evidence="1">
    <location>
        <begin position="1"/>
        <end position="73"/>
    </location>
</feature>
<evidence type="ECO:0000259" key="1">
    <source>
        <dbReference type="Pfam" id="PF12034"/>
    </source>
</evidence>
<name>A0ABQ2JUC1_9SPHN</name>
<accession>A0ABQ2JUC1</accession>
<comment type="caution">
    <text evidence="2">The sequence shown here is derived from an EMBL/GenBank/DDBJ whole genome shotgun (WGS) entry which is preliminary data.</text>
</comment>
<dbReference type="InterPro" id="IPR021908">
    <property type="entry name" value="YfbK_C"/>
</dbReference>